<evidence type="ECO:0000313" key="2">
    <source>
        <dbReference type="EMBL" id="CAZ83640.1"/>
    </source>
</evidence>
<feature type="region of interest" description="Disordered" evidence="1">
    <location>
        <begin position="43"/>
        <end position="69"/>
    </location>
</feature>
<organism evidence="2 3">
    <name type="scientific">Tuber melanosporum (strain Mel28)</name>
    <name type="common">Perigord black truffle</name>
    <dbReference type="NCBI Taxonomy" id="656061"/>
    <lineage>
        <taxon>Eukaryota</taxon>
        <taxon>Fungi</taxon>
        <taxon>Dikarya</taxon>
        <taxon>Ascomycota</taxon>
        <taxon>Pezizomycotina</taxon>
        <taxon>Pezizomycetes</taxon>
        <taxon>Pezizales</taxon>
        <taxon>Tuberaceae</taxon>
        <taxon>Tuber</taxon>
    </lineage>
</organism>
<dbReference type="RefSeq" id="XP_002839449.1">
    <property type="nucleotide sequence ID" value="XM_002839403.1"/>
</dbReference>
<keyword evidence="3" id="KW-1185">Reference proteome</keyword>
<dbReference type="InParanoid" id="D5GGL8"/>
<protein>
    <submittedName>
        <fullName evidence="2">(Perigord truffle) hypothetical protein</fullName>
    </submittedName>
</protein>
<dbReference type="GeneID" id="9185562"/>
<dbReference type="KEGG" id="tml:GSTUM_00007412001"/>
<evidence type="ECO:0000313" key="3">
    <source>
        <dbReference type="Proteomes" id="UP000006911"/>
    </source>
</evidence>
<dbReference type="HOGENOM" id="CLU_2777736_0_0_1"/>
<proteinExistence type="predicted"/>
<reference evidence="2 3" key="1">
    <citation type="journal article" date="2010" name="Nature">
        <title>Perigord black truffle genome uncovers evolutionary origins and mechanisms of symbiosis.</title>
        <authorList>
            <person name="Martin F."/>
            <person name="Kohler A."/>
            <person name="Murat C."/>
            <person name="Balestrini R."/>
            <person name="Coutinho P.M."/>
            <person name="Jaillon O."/>
            <person name="Montanini B."/>
            <person name="Morin E."/>
            <person name="Noel B."/>
            <person name="Percudani R."/>
            <person name="Porcel B."/>
            <person name="Rubini A."/>
            <person name="Amicucci A."/>
            <person name="Amselem J."/>
            <person name="Anthouard V."/>
            <person name="Arcioni S."/>
            <person name="Artiguenave F."/>
            <person name="Aury J.M."/>
            <person name="Ballario P."/>
            <person name="Bolchi A."/>
            <person name="Brenna A."/>
            <person name="Brun A."/>
            <person name="Buee M."/>
            <person name="Cantarel B."/>
            <person name="Chevalier G."/>
            <person name="Couloux A."/>
            <person name="Da Silva C."/>
            <person name="Denoeud F."/>
            <person name="Duplessis S."/>
            <person name="Ghignone S."/>
            <person name="Hilselberger B."/>
            <person name="Iotti M."/>
            <person name="Marcais B."/>
            <person name="Mello A."/>
            <person name="Miranda M."/>
            <person name="Pacioni G."/>
            <person name="Quesneville H."/>
            <person name="Riccioni C."/>
            <person name="Ruotolo R."/>
            <person name="Splivallo R."/>
            <person name="Stocchi V."/>
            <person name="Tisserant E."/>
            <person name="Viscomi A.R."/>
            <person name="Zambonelli A."/>
            <person name="Zampieri E."/>
            <person name="Henrissat B."/>
            <person name="Lebrun M.H."/>
            <person name="Paolocci F."/>
            <person name="Bonfante P."/>
            <person name="Ottonello S."/>
            <person name="Wincker P."/>
        </authorList>
    </citation>
    <scope>NUCLEOTIDE SEQUENCE [LARGE SCALE GENOMIC DNA]</scope>
    <source>
        <strain evidence="2 3">Mel28</strain>
    </source>
</reference>
<accession>D5GGL8</accession>
<dbReference type="Proteomes" id="UP000006911">
    <property type="component" value="Unassembled WGS sequence"/>
</dbReference>
<name>D5GGL8_TUBMM</name>
<dbReference type="EMBL" id="FN430275">
    <property type="protein sequence ID" value="CAZ83640.1"/>
    <property type="molecule type" value="Genomic_DNA"/>
</dbReference>
<gene>
    <name evidence="2" type="ORF">GSTUM_00007412001</name>
</gene>
<evidence type="ECO:0000256" key="1">
    <source>
        <dbReference type="SAM" id="MobiDB-lite"/>
    </source>
</evidence>
<dbReference type="AlphaFoldDB" id="D5GGL8"/>
<sequence>MLTNERIPVSYFVLLENLEPGSGKLCLSRTTNLLVNRLMRPALPVADPPATPHLPYQRDSKGKKRSVGA</sequence>